<dbReference type="InterPro" id="IPR029063">
    <property type="entry name" value="SAM-dependent_MTases_sf"/>
</dbReference>
<gene>
    <name evidence="2" type="ORF">FrCorBMG51_22275</name>
</gene>
<dbReference type="Pfam" id="PF13649">
    <property type="entry name" value="Methyltransf_25"/>
    <property type="match status" value="1"/>
</dbReference>
<protein>
    <submittedName>
        <fullName evidence="2">Methyltransferase type 11</fullName>
    </submittedName>
</protein>
<name>A0ABR5EZC4_9ACTN</name>
<proteinExistence type="predicted"/>
<dbReference type="GO" id="GO:0008168">
    <property type="term" value="F:methyltransferase activity"/>
    <property type="evidence" value="ECO:0007669"/>
    <property type="project" value="UniProtKB-KW"/>
</dbReference>
<dbReference type="CDD" id="cd02440">
    <property type="entry name" value="AdoMet_MTases"/>
    <property type="match status" value="1"/>
</dbReference>
<accession>A0ABR5EZC4</accession>
<dbReference type="Proteomes" id="UP000035425">
    <property type="component" value="Unassembled WGS sequence"/>
</dbReference>
<comment type="caution">
    <text evidence="2">The sequence shown here is derived from an EMBL/GenBank/DDBJ whole genome shotgun (WGS) entry which is preliminary data.</text>
</comment>
<evidence type="ECO:0000259" key="1">
    <source>
        <dbReference type="Pfam" id="PF13649"/>
    </source>
</evidence>
<keyword evidence="2" id="KW-0808">Transferase</keyword>
<keyword evidence="2" id="KW-0489">Methyltransferase</keyword>
<organism evidence="2 3">
    <name type="scientific">Protofrankia coriariae</name>
    <dbReference type="NCBI Taxonomy" id="1562887"/>
    <lineage>
        <taxon>Bacteria</taxon>
        <taxon>Bacillati</taxon>
        <taxon>Actinomycetota</taxon>
        <taxon>Actinomycetes</taxon>
        <taxon>Frankiales</taxon>
        <taxon>Frankiaceae</taxon>
        <taxon>Protofrankia</taxon>
    </lineage>
</organism>
<dbReference type="InterPro" id="IPR041698">
    <property type="entry name" value="Methyltransf_25"/>
</dbReference>
<keyword evidence="3" id="KW-1185">Reference proteome</keyword>
<dbReference type="Gene3D" id="3.40.50.150">
    <property type="entry name" value="Vaccinia Virus protein VP39"/>
    <property type="match status" value="1"/>
</dbReference>
<evidence type="ECO:0000313" key="2">
    <source>
        <dbReference type="EMBL" id="KLL09810.1"/>
    </source>
</evidence>
<dbReference type="SUPFAM" id="SSF53335">
    <property type="entry name" value="S-adenosyl-L-methionine-dependent methyltransferases"/>
    <property type="match status" value="1"/>
</dbReference>
<sequence>MRSTDGRLWVRHADGRRAPLPVLTWRGGLAPGDASLLRRCAGPTLDVGCGPGRLAAFLARRGVPVLGIDVAPFAVRLARRAGAPALCRDVFGPLPGEGRWSTLLLADGNIGIGGDPGLLLGRAAELLAREGRVLVELGTDPEPGRGPVRLEGPDGRVSRPFPWAFVGPGEITRHAAAAGLEVVATWDSERRRFAALAWR</sequence>
<reference evidence="2 3" key="1">
    <citation type="submission" date="2014-12" db="EMBL/GenBank/DDBJ databases">
        <title>Frankia sp. BMG5.1 draft genome.</title>
        <authorList>
            <person name="Gtari M."/>
            <person name="Ghodhbane-Gtari F."/>
            <person name="Nouioui I."/>
            <person name="Ktari A."/>
            <person name="Hezbri K."/>
            <person name="Mimouni W."/>
            <person name="Sbissi I."/>
            <person name="Ayari A."/>
            <person name="Yamanaka T."/>
            <person name="Normand P."/>
            <person name="Tisa L.S."/>
            <person name="Boudabous A."/>
        </authorList>
    </citation>
    <scope>NUCLEOTIDE SEQUENCE [LARGE SCALE GENOMIC DNA]</scope>
    <source>
        <strain evidence="2 3">BMG5.1</strain>
    </source>
</reference>
<evidence type="ECO:0000313" key="3">
    <source>
        <dbReference type="Proteomes" id="UP000035425"/>
    </source>
</evidence>
<feature type="domain" description="Methyltransferase" evidence="1">
    <location>
        <begin position="45"/>
        <end position="82"/>
    </location>
</feature>
<dbReference type="GO" id="GO:0032259">
    <property type="term" value="P:methylation"/>
    <property type="evidence" value="ECO:0007669"/>
    <property type="project" value="UniProtKB-KW"/>
</dbReference>
<dbReference type="EMBL" id="JWIO01000057">
    <property type="protein sequence ID" value="KLL09810.1"/>
    <property type="molecule type" value="Genomic_DNA"/>
</dbReference>